<evidence type="ECO:0000259" key="3">
    <source>
        <dbReference type="Pfam" id="PF26252"/>
    </source>
</evidence>
<dbReference type="InterPro" id="IPR058751">
    <property type="entry name" value="RDRP_helical"/>
</dbReference>
<feature type="domain" description="RDRP core" evidence="2">
    <location>
        <begin position="374"/>
        <end position="574"/>
    </location>
</feature>
<comment type="catalytic activity">
    <reaction evidence="1">
        <text>RNA(n) + a ribonucleoside 5'-triphosphate = RNA(n+1) + diphosphate</text>
        <dbReference type="Rhea" id="RHEA:21248"/>
        <dbReference type="Rhea" id="RHEA-COMP:14527"/>
        <dbReference type="Rhea" id="RHEA-COMP:17342"/>
        <dbReference type="ChEBI" id="CHEBI:33019"/>
        <dbReference type="ChEBI" id="CHEBI:61557"/>
        <dbReference type="ChEBI" id="CHEBI:140395"/>
        <dbReference type="EC" id="2.7.7.48"/>
    </reaction>
</comment>
<dbReference type="InterPro" id="IPR007855">
    <property type="entry name" value="RDRP"/>
</dbReference>
<dbReference type="GO" id="GO:0003723">
    <property type="term" value="F:RNA binding"/>
    <property type="evidence" value="ECO:0007669"/>
    <property type="project" value="UniProtKB-KW"/>
</dbReference>
<reference evidence="4 5" key="1">
    <citation type="submission" date="2024-01" db="EMBL/GenBank/DDBJ databases">
        <authorList>
            <person name="Waweru B."/>
        </authorList>
    </citation>
    <scope>NUCLEOTIDE SEQUENCE [LARGE SCALE GENOMIC DNA]</scope>
</reference>
<dbReference type="GO" id="GO:0003968">
    <property type="term" value="F:RNA-directed RNA polymerase activity"/>
    <property type="evidence" value="ECO:0007669"/>
    <property type="project" value="UniProtKB-KW"/>
</dbReference>
<dbReference type="AlphaFoldDB" id="A0AAV1RLB0"/>
<comment type="similarity">
    <text evidence="1">Belongs to the RdRP family.</text>
</comment>
<keyword evidence="1" id="KW-0943">RNA-mediated gene silencing</keyword>
<dbReference type="Pfam" id="PF26252">
    <property type="entry name" value="RdRP_helical"/>
    <property type="match status" value="1"/>
</dbReference>
<keyword evidence="1" id="KW-0696">RNA-directed RNA polymerase</keyword>
<sequence>MSPQQQQKRSPITPTRLMITSPTHSANLTSITPTRLMMNSPCDFGVQSPNPMQQQQLRGFSMWPHTANRSTISPQPVALGELEFRKAFIILSYIGGRSVEQFLSADQIRGFKDPTMGVFEQEIWEAFGFECGYIKQKDLIEKRTTYPCSQQRNTKPSMSLFQGPNLTTKQNFLQRTLGDDNILLVTFEEEVTDERAPATNSGDHYSLKYRTILKEGILVGLRHASINEQDYVLCGKTVRQARALFMHVDNLSSLSKYMARFSLILSKTLNVEVDLSSVVIETISNVECQDEDGNVVYDKDGKARIHKDGTGFISLDLALKCPKNVFKGNCKNASIVERLFNERDLESRQGEPPLLIQFRLFEHGRAVKGTFLVNKKPKKAHLSKNLIALLSYGGVPAEFLMGLLDDALGNSYRVLSDPLAALRVALNYGEMDNNLVTEIILTGIPLEESYLQHRLSSWMKEETKSLKGFKIPVPESYYLMGTVDPTGLLKRDEVCVILDNGHVSGEVLVYRNPGSHFGDIHVLKATYVKPLLDFVGYAKFAIFFPCKGPRSLADEMAEGDFDGDMFFVSINRQVV</sequence>
<dbReference type="GO" id="GO:0030422">
    <property type="term" value="P:siRNA processing"/>
    <property type="evidence" value="ECO:0007669"/>
    <property type="project" value="TreeGrafter"/>
</dbReference>
<gene>
    <name evidence="4" type="ORF">DCAF_LOCUS12519</name>
</gene>
<keyword evidence="1" id="KW-0548">Nucleotidyltransferase</keyword>
<name>A0AAV1RLB0_9ROSI</name>
<proteinExistence type="inferred from homology"/>
<dbReference type="InterPro" id="IPR057596">
    <property type="entry name" value="RDRP_core"/>
</dbReference>
<dbReference type="PANTHER" id="PTHR23079:SF55">
    <property type="entry name" value="RNA-DIRECTED RNA POLYMERASE"/>
    <property type="match status" value="1"/>
</dbReference>
<comment type="function">
    <text evidence="1">Probably involved in the RNA silencing pathway and required for the generation of small interfering RNAs (siRNAs).</text>
</comment>
<dbReference type="GO" id="GO:0031380">
    <property type="term" value="C:nuclear RNA-directed RNA polymerase complex"/>
    <property type="evidence" value="ECO:0007669"/>
    <property type="project" value="TreeGrafter"/>
</dbReference>
<dbReference type="Pfam" id="PF05183">
    <property type="entry name" value="RdRP"/>
    <property type="match status" value="1"/>
</dbReference>
<accession>A0AAV1RLB0</accession>
<evidence type="ECO:0000259" key="2">
    <source>
        <dbReference type="Pfam" id="PF05183"/>
    </source>
</evidence>
<dbReference type="EMBL" id="CAWUPB010001087">
    <property type="protein sequence ID" value="CAK7337484.1"/>
    <property type="molecule type" value="Genomic_DNA"/>
</dbReference>
<keyword evidence="1" id="KW-0694">RNA-binding</keyword>
<dbReference type="PANTHER" id="PTHR23079">
    <property type="entry name" value="RNA-DEPENDENT RNA POLYMERASE"/>
    <property type="match status" value="1"/>
</dbReference>
<evidence type="ECO:0000256" key="1">
    <source>
        <dbReference type="RuleBase" id="RU363098"/>
    </source>
</evidence>
<organism evidence="4 5">
    <name type="scientific">Dovyalis caffra</name>
    <dbReference type="NCBI Taxonomy" id="77055"/>
    <lineage>
        <taxon>Eukaryota</taxon>
        <taxon>Viridiplantae</taxon>
        <taxon>Streptophyta</taxon>
        <taxon>Embryophyta</taxon>
        <taxon>Tracheophyta</taxon>
        <taxon>Spermatophyta</taxon>
        <taxon>Magnoliopsida</taxon>
        <taxon>eudicotyledons</taxon>
        <taxon>Gunneridae</taxon>
        <taxon>Pentapetalae</taxon>
        <taxon>rosids</taxon>
        <taxon>fabids</taxon>
        <taxon>Malpighiales</taxon>
        <taxon>Salicaceae</taxon>
        <taxon>Flacourtieae</taxon>
        <taxon>Dovyalis</taxon>
    </lineage>
</organism>
<protein>
    <recommendedName>
        <fullName evidence="1">RNA-dependent RNA polymerase</fullName>
        <ecNumber evidence="1">2.7.7.48</ecNumber>
    </recommendedName>
</protein>
<dbReference type="EC" id="2.7.7.48" evidence="1"/>
<comment type="caution">
    <text evidence="4">The sequence shown here is derived from an EMBL/GenBank/DDBJ whole genome shotgun (WGS) entry which is preliminary data.</text>
</comment>
<evidence type="ECO:0000313" key="4">
    <source>
        <dbReference type="EMBL" id="CAK7337484.1"/>
    </source>
</evidence>
<feature type="domain" description="RDRP helical" evidence="3">
    <location>
        <begin position="77"/>
        <end position="129"/>
    </location>
</feature>
<keyword evidence="5" id="KW-1185">Reference proteome</keyword>
<keyword evidence="1" id="KW-0808">Transferase</keyword>
<dbReference type="Proteomes" id="UP001314170">
    <property type="component" value="Unassembled WGS sequence"/>
</dbReference>
<evidence type="ECO:0000313" key="5">
    <source>
        <dbReference type="Proteomes" id="UP001314170"/>
    </source>
</evidence>